<keyword evidence="1" id="KW-1133">Transmembrane helix</keyword>
<keyword evidence="1" id="KW-0472">Membrane</keyword>
<dbReference type="Gene3D" id="3.10.450.40">
    <property type="match status" value="2"/>
</dbReference>
<dbReference type="PATRIC" id="fig|1293598.4.peg.1404"/>
<sequence length="162" mass="18769">MRRQQRPRWRKWLWILPVVLLIAGFSGWYYRAQAPRNQLRREAIQIATKQAGLTQVDQFYWFTHGASYLTVAGTTKNKRPVYVLIRQSNGKVVVLNQKDGITPAKARAQAATYQPKKILSVTLGERRKQVIWDVSYLDQNGKLGYVSYNFKTGNQVQSIRNI</sequence>
<comment type="caution">
    <text evidence="3">The sequence shown here is derived from an EMBL/GenBank/DDBJ whole genome shotgun (WGS) entry which is preliminary data.</text>
</comment>
<evidence type="ECO:0000313" key="3">
    <source>
        <dbReference type="EMBL" id="KRO18210.1"/>
    </source>
</evidence>
<reference evidence="3 4" key="1">
    <citation type="journal article" date="2015" name="Genome Announc.">
        <title>Expanding the biotechnology potential of lactobacilli through comparative genomics of 213 strains and associated genera.</title>
        <authorList>
            <person name="Sun Z."/>
            <person name="Harris H.M."/>
            <person name="McCann A."/>
            <person name="Guo C."/>
            <person name="Argimon S."/>
            <person name="Zhang W."/>
            <person name="Yang X."/>
            <person name="Jeffery I.B."/>
            <person name="Cooney J.C."/>
            <person name="Kagawa T.F."/>
            <person name="Liu W."/>
            <person name="Song Y."/>
            <person name="Salvetti E."/>
            <person name="Wrobel A."/>
            <person name="Rasinkangas P."/>
            <person name="Parkhill J."/>
            <person name="Rea M.C."/>
            <person name="O'Sullivan O."/>
            <person name="Ritari J."/>
            <person name="Douillard F.P."/>
            <person name="Paul Ross R."/>
            <person name="Yang R."/>
            <person name="Briner A.E."/>
            <person name="Felis G.E."/>
            <person name="de Vos W.M."/>
            <person name="Barrangou R."/>
            <person name="Klaenhammer T.R."/>
            <person name="Caufield P.W."/>
            <person name="Cui Y."/>
            <person name="Zhang H."/>
            <person name="O'Toole P.W."/>
        </authorList>
    </citation>
    <scope>NUCLEOTIDE SEQUENCE [LARGE SCALE GENOMIC DNA]</scope>
    <source>
        <strain evidence="3 4">DSM 24301</strain>
    </source>
</reference>
<dbReference type="Proteomes" id="UP000050969">
    <property type="component" value="Unassembled WGS sequence"/>
</dbReference>
<feature type="domain" description="Cell wall elongation regulator TseB-like" evidence="2">
    <location>
        <begin position="42"/>
        <end position="85"/>
    </location>
</feature>
<evidence type="ECO:0000259" key="2">
    <source>
        <dbReference type="Pfam" id="PF17881"/>
    </source>
</evidence>
<proteinExistence type="predicted"/>
<dbReference type="EMBL" id="JQCE01000005">
    <property type="protein sequence ID" value="KRO18210.1"/>
    <property type="molecule type" value="Genomic_DNA"/>
</dbReference>
<dbReference type="SUPFAM" id="SSF54403">
    <property type="entry name" value="Cystatin/monellin"/>
    <property type="match status" value="2"/>
</dbReference>
<dbReference type="InterPro" id="IPR046350">
    <property type="entry name" value="Cystatin_sf"/>
</dbReference>
<evidence type="ECO:0000256" key="1">
    <source>
        <dbReference type="SAM" id="Phobius"/>
    </source>
</evidence>
<dbReference type="InterPro" id="IPR041401">
    <property type="entry name" value="TseB-like_dom"/>
</dbReference>
<organism evidence="3 4">
    <name type="scientific">Lacticaseibacillus saniviri JCM 17471 = DSM 24301</name>
    <dbReference type="NCBI Taxonomy" id="1293598"/>
    <lineage>
        <taxon>Bacteria</taxon>
        <taxon>Bacillati</taxon>
        <taxon>Bacillota</taxon>
        <taxon>Bacilli</taxon>
        <taxon>Lactobacillales</taxon>
        <taxon>Lactobacillaceae</taxon>
        <taxon>Lacticaseibacillus</taxon>
    </lineage>
</organism>
<accession>A0A0R2N0E4</accession>
<gene>
    <name evidence="3" type="ORF">IV56_GL001340</name>
</gene>
<dbReference type="AlphaFoldDB" id="A0A0R2N0E4"/>
<name>A0A0R2N0E4_9LACO</name>
<dbReference type="STRING" id="1293598.IV56_GL001340"/>
<keyword evidence="4" id="KW-1185">Reference proteome</keyword>
<keyword evidence="1" id="KW-0812">Transmembrane</keyword>
<dbReference type="RefSeq" id="WP_056992026.1">
    <property type="nucleotide sequence ID" value="NZ_JQCE01000005.1"/>
</dbReference>
<evidence type="ECO:0000313" key="4">
    <source>
        <dbReference type="Proteomes" id="UP000050969"/>
    </source>
</evidence>
<protein>
    <recommendedName>
        <fullName evidence="2">Cell wall elongation regulator TseB-like domain-containing protein</fullName>
    </recommendedName>
</protein>
<dbReference type="Pfam" id="PF17881">
    <property type="entry name" value="TseB"/>
    <property type="match status" value="1"/>
</dbReference>
<feature type="transmembrane region" description="Helical" evidence="1">
    <location>
        <begin position="12"/>
        <end position="30"/>
    </location>
</feature>